<dbReference type="SUPFAM" id="SSF116734">
    <property type="entry name" value="DNA methylase specificity domain"/>
    <property type="match status" value="2"/>
</dbReference>
<evidence type="ECO:0000256" key="3">
    <source>
        <dbReference type="ARBA" id="ARBA00023125"/>
    </source>
</evidence>
<reference evidence="6" key="1">
    <citation type="journal article" date="2019" name="Int. J. Syst. Evol. Microbiol.">
        <title>The Global Catalogue of Microorganisms (GCM) 10K type strain sequencing project: providing services to taxonomists for standard genome sequencing and annotation.</title>
        <authorList>
            <consortium name="The Broad Institute Genomics Platform"/>
            <consortium name="The Broad Institute Genome Sequencing Center for Infectious Disease"/>
            <person name="Wu L."/>
            <person name="Ma J."/>
        </authorList>
    </citation>
    <scope>NUCLEOTIDE SEQUENCE [LARGE SCALE GENOMIC DNA]</scope>
    <source>
        <strain evidence="6">CCUG 62414</strain>
    </source>
</reference>
<keyword evidence="3" id="KW-0238">DNA-binding</keyword>
<keyword evidence="5" id="KW-0540">Nuclease</keyword>
<evidence type="ECO:0000313" key="5">
    <source>
        <dbReference type="EMBL" id="MFD0991161.1"/>
    </source>
</evidence>
<keyword evidence="2" id="KW-0680">Restriction system</keyword>
<dbReference type="RefSeq" id="WP_379926841.1">
    <property type="nucleotide sequence ID" value="NZ_JBHTJI010000042.1"/>
</dbReference>
<dbReference type="InterPro" id="IPR044946">
    <property type="entry name" value="Restrct_endonuc_typeI_TRD_sf"/>
</dbReference>
<dbReference type="Proteomes" id="UP001597061">
    <property type="component" value="Unassembled WGS sequence"/>
</dbReference>
<proteinExistence type="inferred from homology"/>
<keyword evidence="5" id="KW-0255">Endonuclease</keyword>
<dbReference type="InterPro" id="IPR000055">
    <property type="entry name" value="Restrct_endonuc_typeI_TRD"/>
</dbReference>
<comment type="similarity">
    <text evidence="1">Belongs to the type-I restriction system S methylase family.</text>
</comment>
<gene>
    <name evidence="5" type="ORF">ACFQ1R_13720</name>
</gene>
<evidence type="ECO:0000259" key="4">
    <source>
        <dbReference type="Pfam" id="PF01420"/>
    </source>
</evidence>
<dbReference type="Gene3D" id="3.90.220.20">
    <property type="entry name" value="DNA methylase specificity domains"/>
    <property type="match status" value="2"/>
</dbReference>
<dbReference type="PANTHER" id="PTHR30408">
    <property type="entry name" value="TYPE-1 RESTRICTION ENZYME ECOKI SPECIFICITY PROTEIN"/>
    <property type="match status" value="1"/>
</dbReference>
<dbReference type="GO" id="GO:0016787">
    <property type="term" value="F:hydrolase activity"/>
    <property type="evidence" value="ECO:0007669"/>
    <property type="project" value="UniProtKB-KW"/>
</dbReference>
<organism evidence="5 6">
    <name type="scientific">Mariniflexile jejuense</name>
    <dbReference type="NCBI Taxonomy" id="1173582"/>
    <lineage>
        <taxon>Bacteria</taxon>
        <taxon>Pseudomonadati</taxon>
        <taxon>Bacteroidota</taxon>
        <taxon>Flavobacteriia</taxon>
        <taxon>Flavobacteriales</taxon>
        <taxon>Flavobacteriaceae</taxon>
        <taxon>Mariniflexile</taxon>
    </lineage>
</organism>
<name>A0ABW3JNM8_9FLAO</name>
<evidence type="ECO:0000256" key="1">
    <source>
        <dbReference type="ARBA" id="ARBA00010923"/>
    </source>
</evidence>
<keyword evidence="5" id="KW-0378">Hydrolase</keyword>
<dbReference type="EC" id="3.1.21.-" evidence="5"/>
<comment type="caution">
    <text evidence="5">The sequence shown here is derived from an EMBL/GenBank/DDBJ whole genome shotgun (WGS) entry which is preliminary data.</text>
</comment>
<feature type="domain" description="Type I restriction modification DNA specificity" evidence="4">
    <location>
        <begin position="206"/>
        <end position="378"/>
    </location>
</feature>
<dbReference type="Gene3D" id="1.10.287.1120">
    <property type="entry name" value="Bipartite methylase S protein"/>
    <property type="match status" value="1"/>
</dbReference>
<feature type="domain" description="Type I restriction modification DNA specificity" evidence="4">
    <location>
        <begin position="4"/>
        <end position="174"/>
    </location>
</feature>
<dbReference type="PANTHER" id="PTHR30408:SF12">
    <property type="entry name" value="TYPE I RESTRICTION ENZYME MJAVIII SPECIFICITY SUBUNIT"/>
    <property type="match status" value="1"/>
</dbReference>
<evidence type="ECO:0000313" key="6">
    <source>
        <dbReference type="Proteomes" id="UP001597061"/>
    </source>
</evidence>
<accession>A0ABW3JNM8</accession>
<evidence type="ECO:0000256" key="2">
    <source>
        <dbReference type="ARBA" id="ARBA00022747"/>
    </source>
</evidence>
<sequence>MTIDFKEVKLGNLLRKIEGGGTPSKEVSSFWNGDIPWAAVKDFKGCIIEDTMDSITIEGLKNSSSKLIPAWTLVIPTRMALGKAAFFTVDVAINQDLKALYPKDNLDKFFLFHWFQLNANKILALGSGSTVKGIRLEVLKELNIKLPPLPEQQKIADILSTVDAKIEVIDQQITETQALKKGLMQRLLTKGIGHTQFKESPLGKIPVSWEVTEFKNLIYSHCYGPRFSSKDYSERGNVKTIRGTDINKTGDILYKQVPIALLPNDFVENHMLKDGDLVMITTADCGLTGVYFDQGFPYIPSAYAVRITLNKKAYPLYFKYVFQTKMAKNQVEKYIRKGTVANLPGSDILKFVFAAPTFEEQQEIANILGTVDEKLEVLGEKKTHYQALKQGLMQQLLTGNIRVKTEVGV</sequence>
<dbReference type="CDD" id="cd17285">
    <property type="entry name" value="RMtype1_S_Csp16704I_TRD2-CR2_like"/>
    <property type="match status" value="1"/>
</dbReference>
<dbReference type="Pfam" id="PF01420">
    <property type="entry name" value="Methylase_S"/>
    <property type="match status" value="2"/>
</dbReference>
<keyword evidence="6" id="KW-1185">Reference proteome</keyword>
<dbReference type="GO" id="GO:0004519">
    <property type="term" value="F:endonuclease activity"/>
    <property type="evidence" value="ECO:0007669"/>
    <property type="project" value="UniProtKB-KW"/>
</dbReference>
<protein>
    <submittedName>
        <fullName evidence="5">Restriction endonuclease subunit S</fullName>
        <ecNumber evidence="5">3.1.21.-</ecNumber>
    </submittedName>
</protein>
<dbReference type="EMBL" id="JBHTJI010000042">
    <property type="protein sequence ID" value="MFD0991161.1"/>
    <property type="molecule type" value="Genomic_DNA"/>
</dbReference>
<dbReference type="InterPro" id="IPR052021">
    <property type="entry name" value="Type-I_RS_S_subunit"/>
</dbReference>